<comment type="caution">
    <text evidence="9">The sequence shown here is derived from an EMBL/GenBank/DDBJ whole genome shotgun (WGS) entry which is preliminary data.</text>
</comment>
<feature type="transmembrane region" description="Helical" evidence="7">
    <location>
        <begin position="336"/>
        <end position="357"/>
    </location>
</feature>
<keyword evidence="6 7" id="KW-0472">Membrane</keyword>
<dbReference type="InterPro" id="IPR005829">
    <property type="entry name" value="Sugar_transporter_CS"/>
</dbReference>
<organism evidence="9 10">
    <name type="scientific">Candidatus Avelusimicrobium gallicola</name>
    <dbReference type="NCBI Taxonomy" id="2562704"/>
    <lineage>
        <taxon>Bacteria</taxon>
        <taxon>Pseudomonadati</taxon>
        <taxon>Elusimicrobiota</taxon>
        <taxon>Elusimicrobia</taxon>
        <taxon>Elusimicrobiales</taxon>
        <taxon>Elusimicrobiaceae</taxon>
        <taxon>Candidatus Avelusimicrobium</taxon>
    </lineage>
</organism>
<dbReference type="PANTHER" id="PTHR23517">
    <property type="entry name" value="RESISTANCE PROTEIN MDTM, PUTATIVE-RELATED-RELATED"/>
    <property type="match status" value="1"/>
</dbReference>
<evidence type="ECO:0000256" key="7">
    <source>
        <dbReference type="SAM" id="Phobius"/>
    </source>
</evidence>
<dbReference type="OrthoDB" id="9803985at2"/>
<evidence type="ECO:0000256" key="3">
    <source>
        <dbReference type="ARBA" id="ARBA00022475"/>
    </source>
</evidence>
<name>A0A1Y4DE70_9BACT</name>
<keyword evidence="2" id="KW-0813">Transport</keyword>
<evidence type="ECO:0000313" key="9">
    <source>
        <dbReference type="EMBL" id="OUO56952.1"/>
    </source>
</evidence>
<dbReference type="PROSITE" id="PS00216">
    <property type="entry name" value="SUGAR_TRANSPORT_1"/>
    <property type="match status" value="1"/>
</dbReference>
<feature type="transmembrane region" description="Helical" evidence="7">
    <location>
        <begin position="75"/>
        <end position="94"/>
    </location>
</feature>
<dbReference type="PROSITE" id="PS50850">
    <property type="entry name" value="MFS"/>
    <property type="match status" value="1"/>
</dbReference>
<feature type="transmembrane region" description="Helical" evidence="7">
    <location>
        <begin position="215"/>
        <end position="235"/>
    </location>
</feature>
<keyword evidence="3" id="KW-1003">Cell membrane</keyword>
<dbReference type="InterPro" id="IPR036259">
    <property type="entry name" value="MFS_trans_sf"/>
</dbReference>
<feature type="transmembrane region" description="Helical" evidence="7">
    <location>
        <begin position="162"/>
        <end position="182"/>
    </location>
</feature>
<keyword evidence="5 7" id="KW-1133">Transmembrane helix</keyword>
<dbReference type="Gene3D" id="1.20.1250.20">
    <property type="entry name" value="MFS general substrate transporter like domains"/>
    <property type="match status" value="2"/>
</dbReference>
<dbReference type="Proteomes" id="UP000196368">
    <property type="component" value="Unassembled WGS sequence"/>
</dbReference>
<keyword evidence="10" id="KW-1185">Reference proteome</keyword>
<dbReference type="InterPro" id="IPR020846">
    <property type="entry name" value="MFS_dom"/>
</dbReference>
<dbReference type="AlphaFoldDB" id="A0A1Y4DE70"/>
<feature type="transmembrane region" description="Helical" evidence="7">
    <location>
        <begin position="12"/>
        <end position="35"/>
    </location>
</feature>
<feature type="transmembrane region" description="Helical" evidence="7">
    <location>
        <begin position="247"/>
        <end position="266"/>
    </location>
</feature>
<sequence length="414" mass="45402">MQTKTRRSMIIIAIANGLLLFGYGLSLPFFTIYLISQRGLTSSMAGLVIALAGLSRCVSSGISGELADVFGRKTVMVWGLFSQIVAMFALGLCIELKVQVGWMLACYFLTTFLGAFFRPASNAWVTDNTTPKERVEAFGIIRIGLNIGWALGPAAGGFLVRYSYSMAFFFTALLYAVTILYLNRQVQDNHTPCKSRKPSFVSALLSLKDSRLAKICFYVVVITAVNSQLVVGLSIHCKQYLHMPEYYIGWFFTINGLVVVFLQYWATRLMAKIRLSTAMFIGCALYAVGFGSVGFFDGFTLIALGVFLAGLGELIVSPGEQTLVSNIASRETRGRYLGMLMVFYNLGSAAGFFGAGLLSDYVAPHYLPGPWLIVGAAALLAGWGFWRMRRSLTDEEDGKTNVPVPIKKDTITLN</sequence>
<keyword evidence="4 7" id="KW-0812">Transmembrane</keyword>
<protein>
    <recommendedName>
        <fullName evidence="8">Major facilitator superfamily (MFS) profile domain-containing protein</fullName>
    </recommendedName>
</protein>
<feature type="transmembrane region" description="Helical" evidence="7">
    <location>
        <begin position="369"/>
        <end position="386"/>
    </location>
</feature>
<reference evidence="10" key="1">
    <citation type="submission" date="2017-04" db="EMBL/GenBank/DDBJ databases">
        <title>Function of individual gut microbiota members based on whole genome sequencing of pure cultures obtained from chicken caecum.</title>
        <authorList>
            <person name="Medvecky M."/>
            <person name="Cejkova D."/>
            <person name="Polansky O."/>
            <person name="Karasova D."/>
            <person name="Kubasova T."/>
            <person name="Cizek A."/>
            <person name="Rychlik I."/>
        </authorList>
    </citation>
    <scope>NUCLEOTIDE SEQUENCE [LARGE SCALE GENOMIC DNA]</scope>
    <source>
        <strain evidence="10">An273</strain>
    </source>
</reference>
<feature type="transmembrane region" description="Helical" evidence="7">
    <location>
        <begin position="137"/>
        <end position="156"/>
    </location>
</feature>
<accession>A0A1Y4DE70</accession>
<evidence type="ECO:0000256" key="5">
    <source>
        <dbReference type="ARBA" id="ARBA00022989"/>
    </source>
</evidence>
<evidence type="ECO:0000256" key="1">
    <source>
        <dbReference type="ARBA" id="ARBA00004651"/>
    </source>
</evidence>
<feature type="transmembrane region" description="Helical" evidence="7">
    <location>
        <begin position="299"/>
        <end position="316"/>
    </location>
</feature>
<evidence type="ECO:0000313" key="10">
    <source>
        <dbReference type="Proteomes" id="UP000196368"/>
    </source>
</evidence>
<dbReference type="CDD" id="cd17329">
    <property type="entry name" value="MFS_MdtH_MDR_like"/>
    <property type="match status" value="1"/>
</dbReference>
<evidence type="ECO:0000259" key="8">
    <source>
        <dbReference type="PROSITE" id="PS50850"/>
    </source>
</evidence>
<proteinExistence type="predicted"/>
<dbReference type="RefSeq" id="WP_087288049.1">
    <property type="nucleotide sequence ID" value="NZ_NFJD01000002.1"/>
</dbReference>
<dbReference type="InterPro" id="IPR050171">
    <property type="entry name" value="MFS_Transporters"/>
</dbReference>
<evidence type="ECO:0000256" key="6">
    <source>
        <dbReference type="ARBA" id="ARBA00023136"/>
    </source>
</evidence>
<comment type="subcellular location">
    <subcellularLocation>
        <location evidence="1">Cell membrane</location>
        <topology evidence="1">Multi-pass membrane protein</topology>
    </subcellularLocation>
</comment>
<dbReference type="GO" id="GO:0005886">
    <property type="term" value="C:plasma membrane"/>
    <property type="evidence" value="ECO:0007669"/>
    <property type="project" value="UniProtKB-SubCell"/>
</dbReference>
<dbReference type="EMBL" id="NFJD01000002">
    <property type="protein sequence ID" value="OUO56952.1"/>
    <property type="molecule type" value="Genomic_DNA"/>
</dbReference>
<feature type="transmembrane region" description="Helical" evidence="7">
    <location>
        <begin position="41"/>
        <end position="63"/>
    </location>
</feature>
<dbReference type="InterPro" id="IPR011701">
    <property type="entry name" value="MFS"/>
</dbReference>
<feature type="transmembrane region" description="Helical" evidence="7">
    <location>
        <begin position="273"/>
        <end position="293"/>
    </location>
</feature>
<evidence type="ECO:0000256" key="2">
    <source>
        <dbReference type="ARBA" id="ARBA00022448"/>
    </source>
</evidence>
<dbReference type="GO" id="GO:0022857">
    <property type="term" value="F:transmembrane transporter activity"/>
    <property type="evidence" value="ECO:0007669"/>
    <property type="project" value="InterPro"/>
</dbReference>
<feature type="domain" description="Major facilitator superfamily (MFS) profile" evidence="8">
    <location>
        <begin position="10"/>
        <end position="393"/>
    </location>
</feature>
<gene>
    <name evidence="9" type="ORF">B5F75_03655</name>
</gene>
<dbReference type="Pfam" id="PF07690">
    <property type="entry name" value="MFS_1"/>
    <property type="match status" value="1"/>
</dbReference>
<evidence type="ECO:0000256" key="4">
    <source>
        <dbReference type="ARBA" id="ARBA00022692"/>
    </source>
</evidence>
<feature type="transmembrane region" description="Helical" evidence="7">
    <location>
        <begin position="100"/>
        <end position="117"/>
    </location>
</feature>
<dbReference type="SUPFAM" id="SSF103473">
    <property type="entry name" value="MFS general substrate transporter"/>
    <property type="match status" value="1"/>
</dbReference>